<organism evidence="2 3">
    <name type="scientific">Oscillochloris trichoides DG-6</name>
    <dbReference type="NCBI Taxonomy" id="765420"/>
    <lineage>
        <taxon>Bacteria</taxon>
        <taxon>Bacillati</taxon>
        <taxon>Chloroflexota</taxon>
        <taxon>Chloroflexia</taxon>
        <taxon>Chloroflexales</taxon>
        <taxon>Chloroflexineae</taxon>
        <taxon>Oscillochloridaceae</taxon>
        <taxon>Oscillochloris</taxon>
    </lineage>
</organism>
<gene>
    <name evidence="2" type="ORF">OSCT_3022</name>
</gene>
<proteinExistence type="predicted"/>
<dbReference type="GO" id="GO:0016787">
    <property type="term" value="F:hydrolase activity"/>
    <property type="evidence" value="ECO:0007669"/>
    <property type="project" value="UniProtKB-KW"/>
</dbReference>
<dbReference type="InterPro" id="IPR000073">
    <property type="entry name" value="AB_hydrolase_1"/>
</dbReference>
<evidence type="ECO:0000313" key="3">
    <source>
        <dbReference type="Proteomes" id="UP000054010"/>
    </source>
</evidence>
<dbReference type="PANTHER" id="PTHR46438">
    <property type="entry name" value="ALPHA/BETA-HYDROLASES SUPERFAMILY PROTEIN"/>
    <property type="match status" value="1"/>
</dbReference>
<name>E1II71_9CHLR</name>
<evidence type="ECO:0000313" key="2">
    <source>
        <dbReference type="EMBL" id="EFO79099.1"/>
    </source>
</evidence>
<dbReference type="EMBL" id="ADVR01000123">
    <property type="protein sequence ID" value="EFO79099.1"/>
    <property type="molecule type" value="Genomic_DNA"/>
</dbReference>
<dbReference type="PANTHER" id="PTHR46438:SF11">
    <property type="entry name" value="LIPASE-RELATED"/>
    <property type="match status" value="1"/>
</dbReference>
<dbReference type="PRINTS" id="PR00111">
    <property type="entry name" value="ABHYDROLASE"/>
</dbReference>
<comment type="caution">
    <text evidence="2">The sequence shown here is derived from an EMBL/GenBank/DDBJ whole genome shotgun (WGS) entry which is preliminary data.</text>
</comment>
<dbReference type="Pfam" id="PF12697">
    <property type="entry name" value="Abhydrolase_6"/>
    <property type="match status" value="1"/>
</dbReference>
<dbReference type="Proteomes" id="UP000054010">
    <property type="component" value="Unassembled WGS sequence"/>
</dbReference>
<feature type="domain" description="AB hydrolase-1" evidence="1">
    <location>
        <begin position="45"/>
        <end position="292"/>
    </location>
</feature>
<protein>
    <submittedName>
        <fullName evidence="2">Alpha/beta hydrolase fold protein</fullName>
    </submittedName>
</protein>
<reference evidence="2 3" key="1">
    <citation type="journal article" date="2011" name="J. Bacteriol.">
        <title>Draft genome sequence of the anoxygenic filamentous phototrophic bacterium Oscillochloris trichoides subsp. DG-6.</title>
        <authorList>
            <person name="Kuznetsov B.B."/>
            <person name="Ivanovsky R.N."/>
            <person name="Keppen O.I."/>
            <person name="Sukhacheva M.V."/>
            <person name="Bumazhkin B.K."/>
            <person name="Patutina E.O."/>
            <person name="Beletsky A.V."/>
            <person name="Mardanov A.V."/>
            <person name="Baslerov R.V."/>
            <person name="Panteleeva A.N."/>
            <person name="Kolganova T.V."/>
            <person name="Ravin N.V."/>
            <person name="Skryabin K.G."/>
        </authorList>
    </citation>
    <scope>NUCLEOTIDE SEQUENCE [LARGE SCALE GENOMIC DNA]</scope>
    <source>
        <strain evidence="2 3">DG-6</strain>
    </source>
</reference>
<dbReference type="eggNOG" id="COG2267">
    <property type="taxonomic scope" value="Bacteria"/>
</dbReference>
<dbReference type="STRING" id="765420.OSCT_3022"/>
<evidence type="ECO:0000259" key="1">
    <source>
        <dbReference type="Pfam" id="PF12697"/>
    </source>
</evidence>
<dbReference type="Gene3D" id="3.40.50.1820">
    <property type="entry name" value="alpha/beta hydrolase"/>
    <property type="match status" value="1"/>
</dbReference>
<dbReference type="AlphaFoldDB" id="E1II71"/>
<sequence length="300" mass="33128">MSTTTTDTPATPMNAHGTSIYQDWLQGEHGPMRYWVSEPKRGAPVVFIHGYAAMVEHWKQITLHAARSHTFYALDLYGFGESARPSGEPTRERWAAQVATFIREVVGEPAVVVGHSMGGVVATEVARSYPDLTRALVLVNSSGMQLFERPPTFFDTVMMNALSLPILGEAVTCAFTNPCTLEYSVRQGLLSAYHNKERVTPELVQTFTTPLRKYGARSYLAASRNFRGLTLEAFPGDVRAPTLLIWGAEDRSIPPSDAEAIKAHLIPQAEIVVLPDTGHCPFDETPEAFNQALLPWLDRV</sequence>
<keyword evidence="2" id="KW-0378">Hydrolase</keyword>
<dbReference type="SUPFAM" id="SSF53474">
    <property type="entry name" value="alpha/beta-Hydrolases"/>
    <property type="match status" value="1"/>
</dbReference>
<keyword evidence="3" id="KW-1185">Reference proteome</keyword>
<dbReference type="HOGENOM" id="CLU_020336_13_4_0"/>
<accession>E1II71</accession>
<dbReference type="InterPro" id="IPR029058">
    <property type="entry name" value="AB_hydrolase_fold"/>
</dbReference>